<protein>
    <recommendedName>
        <fullName evidence="6">Diphthamide biosynthesis protein 4</fullName>
    </recommendedName>
</protein>
<evidence type="ECO:0000256" key="7">
    <source>
        <dbReference type="ARBA" id="ARBA00022490"/>
    </source>
</evidence>
<evidence type="ECO:0000259" key="14">
    <source>
        <dbReference type="PROSITE" id="PS51074"/>
    </source>
</evidence>
<keyword evidence="9" id="KW-0862">Zinc</keyword>
<evidence type="ECO:0000256" key="8">
    <source>
        <dbReference type="ARBA" id="ARBA00022723"/>
    </source>
</evidence>
<evidence type="ECO:0000256" key="1">
    <source>
        <dbReference type="ARBA" id="ARBA00003474"/>
    </source>
</evidence>
<dbReference type="PROSITE" id="PS50076">
    <property type="entry name" value="DNAJ_2"/>
    <property type="match status" value="1"/>
</dbReference>
<dbReference type="GeneID" id="87905104"/>
<dbReference type="SUPFAM" id="SSF46565">
    <property type="entry name" value="Chaperone J-domain"/>
    <property type="match status" value="1"/>
</dbReference>
<dbReference type="RefSeq" id="XP_062748146.1">
    <property type="nucleotide sequence ID" value="XM_062885197.1"/>
</dbReference>
<evidence type="ECO:0000256" key="12">
    <source>
        <dbReference type="SAM" id="MobiDB-lite"/>
    </source>
</evidence>
<dbReference type="Gene3D" id="3.10.660.10">
    <property type="entry name" value="DPH Zinc finger"/>
    <property type="match status" value="1"/>
</dbReference>
<feature type="domain" description="J" evidence="13">
    <location>
        <begin position="51"/>
        <end position="124"/>
    </location>
</feature>
<keyword evidence="8" id="KW-0479">Metal-binding</keyword>
<evidence type="ECO:0000313" key="16">
    <source>
        <dbReference type="Proteomes" id="UP001323405"/>
    </source>
</evidence>
<keyword evidence="11" id="KW-0539">Nucleus</keyword>
<sequence length="234" mass="25591">MVAHLITLSTTSSTQVYLNSPPPPNINTITSIVPQYSLFYAPQMDTPPPRNHYTTLSLPPSLFSSGLTPEEIKQTLKKSYRRALLAHHPDKSTTSSPSVTIDEITLAYTTLSTPSLRQAHDLSLSSSGSGPAALGRHKLQTGIETIDLDDLTHHEGEEEDEWYKPCRCGNPKGFLVYESDLEEAANGGLEEVVVGCQDCSLWLRVVFGVVVQDQDQEGETPEQKKGETPAAERG</sequence>
<evidence type="ECO:0000256" key="9">
    <source>
        <dbReference type="ARBA" id="ARBA00022833"/>
    </source>
</evidence>
<evidence type="ECO:0000256" key="10">
    <source>
        <dbReference type="ARBA" id="ARBA00023004"/>
    </source>
</evidence>
<dbReference type="Pfam" id="PF05207">
    <property type="entry name" value="Zn_ribbon_CSL"/>
    <property type="match status" value="1"/>
</dbReference>
<evidence type="ECO:0000313" key="15">
    <source>
        <dbReference type="EMBL" id="KAK4659175.1"/>
    </source>
</evidence>
<accession>A0ABR0GTV3</accession>
<evidence type="ECO:0000256" key="3">
    <source>
        <dbReference type="ARBA" id="ARBA00004496"/>
    </source>
</evidence>
<comment type="function">
    <text evidence="1">Required for the first step of diphthamide biosynthesis, the transfer of 3-amino-3-carboxypropyl from S-adenosyl-L-methionine to a histidine residue. Diphthamide is a post-translational modification of histidine which occurs in elongation factor 2.</text>
</comment>
<dbReference type="SMART" id="SM00271">
    <property type="entry name" value="DnaJ"/>
    <property type="match status" value="1"/>
</dbReference>
<evidence type="ECO:0000259" key="13">
    <source>
        <dbReference type="PROSITE" id="PS50076"/>
    </source>
</evidence>
<keyword evidence="10" id="KW-0408">Iron</keyword>
<gene>
    <name evidence="15" type="primary">DPH4</name>
    <name evidence="15" type="ORF">QC762_107880</name>
</gene>
<reference evidence="15 16" key="1">
    <citation type="journal article" date="2023" name="bioRxiv">
        <title>High-quality genome assemblies of four members of thePodospora anserinaspecies complex.</title>
        <authorList>
            <person name="Ament-Velasquez S.L."/>
            <person name="Vogan A.A."/>
            <person name="Wallerman O."/>
            <person name="Hartmann F."/>
            <person name="Gautier V."/>
            <person name="Silar P."/>
            <person name="Giraud T."/>
            <person name="Johannesson H."/>
        </authorList>
    </citation>
    <scope>NUCLEOTIDE SEQUENCE [LARGE SCALE GENOMIC DNA]</scope>
    <source>
        <strain evidence="15 16">CBS 415.72m</strain>
    </source>
</reference>
<evidence type="ECO:0000256" key="2">
    <source>
        <dbReference type="ARBA" id="ARBA00004123"/>
    </source>
</evidence>
<evidence type="ECO:0000256" key="11">
    <source>
        <dbReference type="ARBA" id="ARBA00023242"/>
    </source>
</evidence>
<comment type="similarity">
    <text evidence="5">Belongs to the DPH4 family.</text>
</comment>
<keyword evidence="16" id="KW-1185">Reference proteome</keyword>
<evidence type="ECO:0000256" key="5">
    <source>
        <dbReference type="ARBA" id="ARBA00006169"/>
    </source>
</evidence>
<dbReference type="InterPro" id="IPR044248">
    <property type="entry name" value="DPH3/4-like"/>
</dbReference>
<dbReference type="Gene3D" id="1.10.287.110">
    <property type="entry name" value="DnaJ domain"/>
    <property type="match status" value="1"/>
</dbReference>
<feature type="domain" description="DPH-type MB" evidence="14">
    <location>
        <begin position="142"/>
        <end position="208"/>
    </location>
</feature>
<feature type="region of interest" description="Disordered" evidence="12">
    <location>
        <begin position="214"/>
        <end position="234"/>
    </location>
</feature>
<dbReference type="InterPro" id="IPR007872">
    <property type="entry name" value="DPH_MB_dom"/>
</dbReference>
<comment type="pathway">
    <text evidence="4">Protein modification; peptidyl-diphthamide biosynthesis.</text>
</comment>
<evidence type="ECO:0000256" key="6">
    <source>
        <dbReference type="ARBA" id="ARBA00021797"/>
    </source>
</evidence>
<dbReference type="InterPro" id="IPR036671">
    <property type="entry name" value="DPH_MB_sf"/>
</dbReference>
<dbReference type="EMBL" id="JAFFHA010000001">
    <property type="protein sequence ID" value="KAK4659175.1"/>
    <property type="molecule type" value="Genomic_DNA"/>
</dbReference>
<feature type="compositionally biased region" description="Basic and acidic residues" evidence="12">
    <location>
        <begin position="221"/>
        <end position="234"/>
    </location>
</feature>
<dbReference type="PANTHER" id="PTHR21454:SF46">
    <property type="entry name" value="DIPHTHAMIDE BIOSYNTHESIS PROTEIN 4"/>
    <property type="match status" value="1"/>
</dbReference>
<evidence type="ECO:0000256" key="4">
    <source>
        <dbReference type="ARBA" id="ARBA00005156"/>
    </source>
</evidence>
<comment type="subcellular location">
    <subcellularLocation>
        <location evidence="3">Cytoplasm</location>
    </subcellularLocation>
    <subcellularLocation>
        <location evidence="2">Nucleus</location>
    </subcellularLocation>
</comment>
<organism evidence="15 16">
    <name type="scientific">Podospora pseudocomata</name>
    <dbReference type="NCBI Taxonomy" id="2093779"/>
    <lineage>
        <taxon>Eukaryota</taxon>
        <taxon>Fungi</taxon>
        <taxon>Dikarya</taxon>
        <taxon>Ascomycota</taxon>
        <taxon>Pezizomycotina</taxon>
        <taxon>Sordariomycetes</taxon>
        <taxon>Sordariomycetidae</taxon>
        <taxon>Sordariales</taxon>
        <taxon>Podosporaceae</taxon>
        <taxon>Podospora</taxon>
    </lineage>
</organism>
<dbReference type="CDD" id="cd06257">
    <property type="entry name" value="DnaJ"/>
    <property type="match status" value="1"/>
</dbReference>
<name>A0ABR0GTV3_9PEZI</name>
<proteinExistence type="inferred from homology"/>
<comment type="caution">
    <text evidence="15">The sequence shown here is derived from an EMBL/GenBank/DDBJ whole genome shotgun (WGS) entry which is preliminary data.</text>
</comment>
<dbReference type="SUPFAM" id="SSF144217">
    <property type="entry name" value="CSL zinc finger"/>
    <property type="match status" value="1"/>
</dbReference>
<dbReference type="PROSITE" id="PS51074">
    <property type="entry name" value="DPH_MB"/>
    <property type="match status" value="1"/>
</dbReference>
<dbReference type="InterPro" id="IPR001623">
    <property type="entry name" value="DnaJ_domain"/>
</dbReference>
<dbReference type="PANTHER" id="PTHR21454">
    <property type="entry name" value="DPH3 HOMOLOG-RELATED"/>
    <property type="match status" value="1"/>
</dbReference>
<keyword evidence="7" id="KW-0963">Cytoplasm</keyword>
<dbReference type="Pfam" id="PF00226">
    <property type="entry name" value="DnaJ"/>
    <property type="match status" value="1"/>
</dbReference>
<dbReference type="Proteomes" id="UP001323405">
    <property type="component" value="Unassembled WGS sequence"/>
</dbReference>
<dbReference type="InterPro" id="IPR036869">
    <property type="entry name" value="J_dom_sf"/>
</dbReference>